<dbReference type="EMBL" id="VJMH01006712">
    <property type="protein sequence ID" value="KAF0688659.1"/>
    <property type="molecule type" value="Genomic_DNA"/>
</dbReference>
<keyword evidence="1" id="KW-0812">Transmembrane</keyword>
<organism evidence="3 4">
    <name type="scientific">Aphanomyces stellatus</name>
    <dbReference type="NCBI Taxonomy" id="120398"/>
    <lineage>
        <taxon>Eukaryota</taxon>
        <taxon>Sar</taxon>
        <taxon>Stramenopiles</taxon>
        <taxon>Oomycota</taxon>
        <taxon>Saprolegniomycetes</taxon>
        <taxon>Saprolegniales</taxon>
        <taxon>Verrucalvaceae</taxon>
        <taxon>Aphanomyces</taxon>
    </lineage>
</organism>
<proteinExistence type="predicted"/>
<name>A0A485LDW8_9STRA</name>
<feature type="transmembrane region" description="Helical" evidence="1">
    <location>
        <begin position="500"/>
        <end position="520"/>
    </location>
</feature>
<keyword evidence="4" id="KW-1185">Reference proteome</keyword>
<dbReference type="EMBL" id="CAADRA010006735">
    <property type="protein sequence ID" value="VFT96427.1"/>
    <property type="molecule type" value="Genomic_DNA"/>
</dbReference>
<evidence type="ECO:0000313" key="2">
    <source>
        <dbReference type="EMBL" id="KAF0688659.1"/>
    </source>
</evidence>
<reference evidence="3 4" key="1">
    <citation type="submission" date="2019-03" db="EMBL/GenBank/DDBJ databases">
        <authorList>
            <person name="Gaulin E."/>
            <person name="Dumas B."/>
        </authorList>
    </citation>
    <scope>NUCLEOTIDE SEQUENCE [LARGE SCALE GENOMIC DNA]</scope>
    <source>
        <strain evidence="3">CBS 568.67</strain>
    </source>
</reference>
<accession>A0A485LDW8</accession>
<keyword evidence="1" id="KW-0472">Membrane</keyword>
<dbReference type="OrthoDB" id="162496at2759"/>
<evidence type="ECO:0000313" key="4">
    <source>
        <dbReference type="Proteomes" id="UP000332933"/>
    </source>
</evidence>
<feature type="transmembrane region" description="Helical" evidence="1">
    <location>
        <begin position="450"/>
        <end position="469"/>
    </location>
</feature>
<gene>
    <name evidence="3" type="primary">Aste57867_19729</name>
    <name evidence="2" type="ORF">As57867_019664</name>
    <name evidence="3" type="ORF">ASTE57867_19729</name>
</gene>
<dbReference type="Proteomes" id="UP000332933">
    <property type="component" value="Unassembled WGS sequence"/>
</dbReference>
<reference evidence="2" key="2">
    <citation type="submission" date="2019-06" db="EMBL/GenBank/DDBJ databases">
        <title>Genomics analysis of Aphanomyces spp. identifies a new class of oomycete effector associated with host adaptation.</title>
        <authorList>
            <person name="Gaulin E."/>
        </authorList>
    </citation>
    <scope>NUCLEOTIDE SEQUENCE</scope>
    <source>
        <strain evidence="2">CBS 578.67</strain>
    </source>
</reference>
<evidence type="ECO:0000256" key="1">
    <source>
        <dbReference type="SAM" id="Phobius"/>
    </source>
</evidence>
<protein>
    <submittedName>
        <fullName evidence="3">Aste57867_19729 protein</fullName>
    </submittedName>
</protein>
<feature type="transmembrane region" description="Helical" evidence="1">
    <location>
        <begin position="33"/>
        <end position="56"/>
    </location>
</feature>
<feature type="transmembrane region" description="Helical" evidence="1">
    <location>
        <begin position="271"/>
        <end position="289"/>
    </location>
</feature>
<keyword evidence="1" id="KW-1133">Transmembrane helix</keyword>
<evidence type="ECO:0000313" key="3">
    <source>
        <dbReference type="EMBL" id="VFT96427.1"/>
    </source>
</evidence>
<sequence>MGTTTKVSAFATTTNVAPLSPPPPRRQLIVKRLLWLVNLFVTLYSLLAFVLTSSIVDVIFSRHSVFVDDIRSGFYNFEPLTSADRDILDAMANANPSGQCKSAGARDGSYFTPALGSTASWCHRLNVDMGTLTEASYNGDDVRRRILRMAHIKLQVNCTGWTVPKGGTYADPPLLYVGDARKTYGQAYLNCSADPRIMRFTNTSGITSFPFRAGYVVVQQPFAGSHYSVEAHFSYCKAVRVPNTSDIFSVSPRIDGDTNDYVSLLFTNKNALLWVLDFGGQVVVLLILMRISLFSTLGADVVIPMTPVSVTDRVWSLVSPSHHEQTTRKILQSDDRHDTTTEDVNAGPSRLSFSQIWLSNPFYLIGNCMYALGTSIESQVMVQVAYYQWGITGGLDQAVEAGIYAMRHAWVSVGIWTVIRLFATVTDIPFVPRCAKLLTRRLEMYCSSRIIVLAFILSSLTATLTRGTWYLTNRVNAIDIAYGYTKPSVWQSEIMQSLSINHALGLVFGGTLAILVGLSLENAYPNHRRNSLVQVIDANRRCAGFDIAQLLNASTVVHIDGHCVLILPLADLFIHFSSVNIVHYTTMAALPKTMKTHAIRLSTNGRGTVLVATDSGVHVPELEQIARNAPTKRIYCAVI</sequence>
<dbReference type="AlphaFoldDB" id="A0A485LDW8"/>